<dbReference type="AlphaFoldDB" id="A0A4D6MID0"/>
<gene>
    <name evidence="2" type="ORF">DEO72_LG7g2566</name>
</gene>
<proteinExistence type="predicted"/>
<organism evidence="2 3">
    <name type="scientific">Vigna unguiculata</name>
    <name type="common">Cowpea</name>
    <dbReference type="NCBI Taxonomy" id="3917"/>
    <lineage>
        <taxon>Eukaryota</taxon>
        <taxon>Viridiplantae</taxon>
        <taxon>Streptophyta</taxon>
        <taxon>Embryophyta</taxon>
        <taxon>Tracheophyta</taxon>
        <taxon>Spermatophyta</taxon>
        <taxon>Magnoliopsida</taxon>
        <taxon>eudicotyledons</taxon>
        <taxon>Gunneridae</taxon>
        <taxon>Pentapetalae</taxon>
        <taxon>rosids</taxon>
        <taxon>fabids</taxon>
        <taxon>Fabales</taxon>
        <taxon>Fabaceae</taxon>
        <taxon>Papilionoideae</taxon>
        <taxon>50 kb inversion clade</taxon>
        <taxon>NPAAA clade</taxon>
        <taxon>indigoferoid/millettioid clade</taxon>
        <taxon>Phaseoleae</taxon>
        <taxon>Vigna</taxon>
    </lineage>
</organism>
<dbReference type="PROSITE" id="PS52045">
    <property type="entry name" value="NEPROSIN_PEP_CD"/>
    <property type="match status" value="1"/>
</dbReference>
<name>A0A4D6MID0_VIGUN</name>
<dbReference type="InterPro" id="IPR004314">
    <property type="entry name" value="Neprosin"/>
</dbReference>
<dbReference type="PANTHER" id="PTHR31589:SF223">
    <property type="entry name" value="PROTEIN, PUTATIVE (DUF239)-RELATED"/>
    <property type="match status" value="1"/>
</dbReference>
<protein>
    <recommendedName>
        <fullName evidence="1">Neprosin PEP catalytic domain-containing protein</fullName>
    </recommendedName>
</protein>
<dbReference type="InterPro" id="IPR053168">
    <property type="entry name" value="Glutamic_endopeptidase"/>
</dbReference>
<reference evidence="2 3" key="1">
    <citation type="submission" date="2019-04" db="EMBL/GenBank/DDBJ databases">
        <title>An improved genome assembly and genetic linkage map for asparagus bean, Vigna unguiculata ssp. sesquipedialis.</title>
        <authorList>
            <person name="Xia Q."/>
            <person name="Zhang R."/>
            <person name="Dong Y."/>
        </authorList>
    </citation>
    <scope>NUCLEOTIDE SEQUENCE [LARGE SCALE GENOMIC DNA]</scope>
    <source>
        <tissue evidence="2">Leaf</tissue>
    </source>
</reference>
<accession>A0A4D6MID0</accession>
<dbReference type="Pfam" id="PF03080">
    <property type="entry name" value="Neprosin"/>
    <property type="match status" value="1"/>
</dbReference>
<dbReference type="PANTHER" id="PTHR31589">
    <property type="entry name" value="PROTEIN, PUTATIVE (DUF239)-RELATED-RELATED"/>
    <property type="match status" value="1"/>
</dbReference>
<sequence>MDESNVMLKNVQNDNYYKTGCYNYQCPGFVQIHRRIYLGAPFIHSSSYGGQIYDFIIAINQDPLTKNWWINVKNYDIGYFPAKLFSNMNLATKVGWGGRTLTPQGSLSPPMGSGHFPDLNYAHASFFREISFRNTSKRNSGPEHYQVEEYIDKPTCFGFRFYGDVRESLHHFLQFGGPGGNCGP</sequence>
<evidence type="ECO:0000313" key="2">
    <source>
        <dbReference type="EMBL" id="QCE01270.1"/>
    </source>
</evidence>
<keyword evidence="3" id="KW-1185">Reference proteome</keyword>
<dbReference type="EMBL" id="CP039351">
    <property type="protein sequence ID" value="QCE01270.1"/>
    <property type="molecule type" value="Genomic_DNA"/>
</dbReference>
<dbReference type="Proteomes" id="UP000501690">
    <property type="component" value="Linkage Group LG7"/>
</dbReference>
<evidence type="ECO:0000313" key="3">
    <source>
        <dbReference type="Proteomes" id="UP000501690"/>
    </source>
</evidence>
<feature type="domain" description="Neprosin PEP catalytic" evidence="1">
    <location>
        <begin position="1"/>
        <end position="183"/>
    </location>
</feature>
<evidence type="ECO:0000259" key="1">
    <source>
        <dbReference type="PROSITE" id="PS52045"/>
    </source>
</evidence>